<evidence type="ECO:0000313" key="3">
    <source>
        <dbReference type="Proteomes" id="UP001589836"/>
    </source>
</evidence>
<dbReference type="Pfam" id="PF02585">
    <property type="entry name" value="PIG-L"/>
    <property type="match status" value="1"/>
</dbReference>
<dbReference type="PANTHER" id="PTHR12993">
    <property type="entry name" value="N-ACETYLGLUCOSAMINYL-PHOSPHATIDYLINOSITOL DE-N-ACETYLASE-RELATED"/>
    <property type="match status" value="1"/>
</dbReference>
<keyword evidence="2" id="KW-0378">Hydrolase</keyword>
<dbReference type="InterPro" id="IPR024078">
    <property type="entry name" value="LmbE-like_dom_sf"/>
</dbReference>
<keyword evidence="3" id="KW-1185">Reference proteome</keyword>
<evidence type="ECO:0000256" key="1">
    <source>
        <dbReference type="ARBA" id="ARBA00001947"/>
    </source>
</evidence>
<comment type="cofactor">
    <cofactor evidence="1">
        <name>Zn(2+)</name>
        <dbReference type="ChEBI" id="CHEBI:29105"/>
    </cofactor>
</comment>
<dbReference type="PANTHER" id="PTHR12993:SF11">
    <property type="entry name" value="N-ACETYLGLUCOSAMINYL-PHOSPHATIDYLINOSITOL DE-N-ACETYLASE"/>
    <property type="match status" value="1"/>
</dbReference>
<sequence>MNVKQMLMNASEPIINPITKAVLKKHYNRSLELSEPGPYKRVVVFAPHMDDETIGAGGTIRRHLQEGAEVHCIFSTDGASSESELPKEELSRMRKEEMEKVNTILHMHSIRYMDLPDGQVESNAHSQGLLLELLKEIDPDLIYCTPFVDAHPDHVATGAILADTLQLWNKEDVTVRLYEINCPIPPDEINCVIDITSTYDTKKKAIDKFSSQVIAFDGFLALNRLKKNLVNDGAVKAAEAFIELSEDEFIKQYDALRQKNYAYHEIFKQANRTVTLLWAIYKNYPQKKQMYQERLLQ</sequence>
<dbReference type="RefSeq" id="WP_377350387.1">
    <property type="nucleotide sequence ID" value="NZ_JBHLTP010000013.1"/>
</dbReference>
<organism evidence="2 3">
    <name type="scientific">Pontibacillus salicampi</name>
    <dbReference type="NCBI Taxonomy" id="1449801"/>
    <lineage>
        <taxon>Bacteria</taxon>
        <taxon>Bacillati</taxon>
        <taxon>Bacillota</taxon>
        <taxon>Bacilli</taxon>
        <taxon>Bacillales</taxon>
        <taxon>Bacillaceae</taxon>
        <taxon>Pontibacillus</taxon>
    </lineage>
</organism>
<name>A0ABV6LSA1_9BACI</name>
<accession>A0ABV6LSA1</accession>
<dbReference type="Gene3D" id="3.40.50.10320">
    <property type="entry name" value="LmbE-like"/>
    <property type="match status" value="1"/>
</dbReference>
<proteinExistence type="predicted"/>
<dbReference type="EMBL" id="JBHLTP010000013">
    <property type="protein sequence ID" value="MFC0525294.1"/>
    <property type="molecule type" value="Genomic_DNA"/>
</dbReference>
<evidence type="ECO:0000313" key="2">
    <source>
        <dbReference type="EMBL" id="MFC0525294.1"/>
    </source>
</evidence>
<protein>
    <submittedName>
        <fullName evidence="2">PIG-L deacetylase family protein</fullName>
        <ecNumber evidence="2">3.5.1.-</ecNumber>
    </submittedName>
</protein>
<gene>
    <name evidence="2" type="ORF">ACFFGV_17060</name>
</gene>
<reference evidence="2 3" key="1">
    <citation type="submission" date="2024-09" db="EMBL/GenBank/DDBJ databases">
        <authorList>
            <person name="Sun Q."/>
            <person name="Mori K."/>
        </authorList>
    </citation>
    <scope>NUCLEOTIDE SEQUENCE [LARGE SCALE GENOMIC DNA]</scope>
    <source>
        <strain evidence="2 3">NCAIM B.02529</strain>
    </source>
</reference>
<dbReference type="Proteomes" id="UP001589836">
    <property type="component" value="Unassembled WGS sequence"/>
</dbReference>
<dbReference type="GO" id="GO:0016787">
    <property type="term" value="F:hydrolase activity"/>
    <property type="evidence" value="ECO:0007669"/>
    <property type="project" value="UniProtKB-KW"/>
</dbReference>
<dbReference type="SUPFAM" id="SSF102588">
    <property type="entry name" value="LmbE-like"/>
    <property type="match status" value="1"/>
</dbReference>
<dbReference type="InterPro" id="IPR003737">
    <property type="entry name" value="GlcNAc_PI_deacetylase-related"/>
</dbReference>
<comment type="caution">
    <text evidence="2">The sequence shown here is derived from an EMBL/GenBank/DDBJ whole genome shotgun (WGS) entry which is preliminary data.</text>
</comment>
<dbReference type="EC" id="3.5.1.-" evidence="2"/>